<feature type="chain" id="PRO_5045822077" description="Peptidase MA-like domain-containing protein" evidence="1">
    <location>
        <begin position="27"/>
        <end position="530"/>
    </location>
</feature>
<evidence type="ECO:0000313" key="4">
    <source>
        <dbReference type="Proteomes" id="UP001162734"/>
    </source>
</evidence>
<evidence type="ECO:0000256" key="1">
    <source>
        <dbReference type="SAM" id="SignalP"/>
    </source>
</evidence>
<feature type="signal peptide" evidence="1">
    <location>
        <begin position="1"/>
        <end position="26"/>
    </location>
</feature>
<dbReference type="SUPFAM" id="SSF48452">
    <property type="entry name" value="TPR-like"/>
    <property type="match status" value="2"/>
</dbReference>
<keyword evidence="4" id="KW-1185">Reference proteome</keyword>
<organism evidence="3 4">
    <name type="scientific">Anaeromyxobacter paludicola</name>
    <dbReference type="NCBI Taxonomy" id="2918171"/>
    <lineage>
        <taxon>Bacteria</taxon>
        <taxon>Pseudomonadati</taxon>
        <taxon>Myxococcota</taxon>
        <taxon>Myxococcia</taxon>
        <taxon>Myxococcales</taxon>
        <taxon>Cystobacterineae</taxon>
        <taxon>Anaeromyxobacteraceae</taxon>
        <taxon>Anaeromyxobacter</taxon>
    </lineage>
</organism>
<dbReference type="Proteomes" id="UP001162734">
    <property type="component" value="Chromosome"/>
</dbReference>
<dbReference type="Gene3D" id="1.25.40.10">
    <property type="entry name" value="Tetratricopeptide repeat domain"/>
    <property type="match status" value="2"/>
</dbReference>
<proteinExistence type="predicted"/>
<feature type="domain" description="Peptidase MA-like" evidence="2">
    <location>
        <begin position="152"/>
        <end position="355"/>
    </location>
</feature>
<reference evidence="4" key="1">
    <citation type="journal article" date="2022" name="Int. J. Syst. Evol. Microbiol.">
        <title>Anaeromyxobacter oryzae sp. nov., Anaeromyxobacter diazotrophicus sp. nov. and Anaeromyxobacter paludicola sp. nov., isolated from paddy soils.</title>
        <authorList>
            <person name="Itoh H."/>
            <person name="Xu Z."/>
            <person name="Mise K."/>
            <person name="Masuda Y."/>
            <person name="Ushijima N."/>
            <person name="Hayakawa C."/>
            <person name="Shiratori Y."/>
            <person name="Senoo K."/>
        </authorList>
    </citation>
    <scope>NUCLEOTIDE SEQUENCE [LARGE SCALE GENOMIC DNA]</scope>
    <source>
        <strain evidence="4">Red630</strain>
    </source>
</reference>
<dbReference type="Pfam" id="PF14559">
    <property type="entry name" value="TPR_19"/>
    <property type="match status" value="2"/>
</dbReference>
<dbReference type="InterPro" id="IPR011990">
    <property type="entry name" value="TPR-like_helical_dom_sf"/>
</dbReference>
<evidence type="ECO:0000313" key="3">
    <source>
        <dbReference type="EMBL" id="BDG09620.1"/>
    </source>
</evidence>
<dbReference type="RefSeq" id="WP_248341895.1">
    <property type="nucleotide sequence ID" value="NZ_AP025592.1"/>
</dbReference>
<dbReference type="InterPro" id="IPR039568">
    <property type="entry name" value="Peptidase_MA-like_dom"/>
</dbReference>
<gene>
    <name evidence="3" type="ORF">AMPC_27330</name>
</gene>
<accession>A0ABM7XCM0</accession>
<dbReference type="Pfam" id="PF13485">
    <property type="entry name" value="Peptidase_MA_2"/>
    <property type="match status" value="1"/>
</dbReference>
<dbReference type="EMBL" id="AP025592">
    <property type="protein sequence ID" value="BDG09620.1"/>
    <property type="molecule type" value="Genomic_DNA"/>
</dbReference>
<protein>
    <recommendedName>
        <fullName evidence="2">Peptidase MA-like domain-containing protein</fullName>
    </recommendedName>
</protein>
<sequence length="530" mass="57616">MASSSSRAGALLLALLVALLPLPARAARAGHAEVEALQHALALLQDEDVEGAKAIVDPLLAKDGSDPDVAFVAGVLRFHQQRYADAVALFDAAGLDTPGEPDYRALARTALEVTKGHQRAEGAHFVVSYPRGKDEVLVPYVLDALESQRAALEKDLGYAPPGKVTIEFLNDTKELAKLSTLKEEEIKTSGTIAICKFDKLMVVSPKALLQGYDWLDTAAHEYVHYVVTRRTRNNTPIWLHEGIAKFEETRWRGQGGEALSTEQATMLRDAARKDALITFAQMHPSMAKLPSQHAAALAFAEVMVAVEYLEQKGGGPLMNGVLDRIAKGATAEDAVAQALGTSFDGFLDGWKRHIAARPLPARAEKETRPLRFKGDPKHGGAHSEWSEIPDERARGFARLGEIFRERGRWEAARLEYGKAVKKVGAAIPVLASKYATAAMMTGHDAEAGAALAEALAAHPERAPLHVQMGRLHVRRKEWAKARDELLLANRVDPFDPEIHAGLSQAQAALGDKPAAQREERFAKLLAEGER</sequence>
<keyword evidence="1" id="KW-0732">Signal</keyword>
<evidence type="ECO:0000259" key="2">
    <source>
        <dbReference type="Pfam" id="PF13485"/>
    </source>
</evidence>
<name>A0ABM7XCM0_9BACT</name>